<evidence type="ECO:0000256" key="1">
    <source>
        <dbReference type="SAM" id="MobiDB-lite"/>
    </source>
</evidence>
<name>A0A448X8H6_9PLAT</name>
<dbReference type="Proteomes" id="UP000784294">
    <property type="component" value="Unassembled WGS sequence"/>
</dbReference>
<feature type="region of interest" description="Disordered" evidence="1">
    <location>
        <begin position="91"/>
        <end position="110"/>
    </location>
</feature>
<keyword evidence="3" id="KW-1185">Reference proteome</keyword>
<organism evidence="2 3">
    <name type="scientific">Protopolystoma xenopodis</name>
    <dbReference type="NCBI Taxonomy" id="117903"/>
    <lineage>
        <taxon>Eukaryota</taxon>
        <taxon>Metazoa</taxon>
        <taxon>Spiralia</taxon>
        <taxon>Lophotrochozoa</taxon>
        <taxon>Platyhelminthes</taxon>
        <taxon>Monogenea</taxon>
        <taxon>Polyopisthocotylea</taxon>
        <taxon>Polystomatidea</taxon>
        <taxon>Polystomatidae</taxon>
        <taxon>Protopolystoma</taxon>
    </lineage>
</organism>
<dbReference type="AlphaFoldDB" id="A0A448X8H6"/>
<dbReference type="OrthoDB" id="6247835at2759"/>
<protein>
    <submittedName>
        <fullName evidence="2">Uncharacterized protein</fullName>
    </submittedName>
</protein>
<gene>
    <name evidence="2" type="ORF">PXEA_LOCUS24250</name>
</gene>
<reference evidence="2" key="1">
    <citation type="submission" date="2018-11" db="EMBL/GenBank/DDBJ databases">
        <authorList>
            <consortium name="Pathogen Informatics"/>
        </authorList>
    </citation>
    <scope>NUCLEOTIDE SEQUENCE</scope>
</reference>
<comment type="caution">
    <text evidence="2">The sequence shown here is derived from an EMBL/GenBank/DDBJ whole genome shotgun (WGS) entry which is preliminary data.</text>
</comment>
<accession>A0A448X8H6</accession>
<proteinExistence type="predicted"/>
<sequence length="267" mass="29836">MRRPDVYGYRNLIVLPAGHISGAPREDVKLDAKESEDDSSSILSVNFTHRNFKSNDAQQLKGGTKPATYFDILPYDAATISRSRIRIGTKNDPLNEAASGNGLTDIRGPDTKDLTEISRTSIISSSPKNLQGALNSNISLRQHLHRAYRPVFFLIFDRPSVLEHLTECDSFAAFCKRQMISPVMFVNQPTDIFCGKAHPSLYHNFDLFQVTVSGYSFHPDGKNTQAVLDSLYPSNSWLNGSSDVDLCPDKNIRHKRLTAFDNPGFVR</sequence>
<evidence type="ECO:0000313" key="3">
    <source>
        <dbReference type="Proteomes" id="UP000784294"/>
    </source>
</evidence>
<dbReference type="EMBL" id="CAAALY010115797">
    <property type="protein sequence ID" value="VEL30810.1"/>
    <property type="molecule type" value="Genomic_DNA"/>
</dbReference>
<evidence type="ECO:0000313" key="2">
    <source>
        <dbReference type="EMBL" id="VEL30810.1"/>
    </source>
</evidence>